<feature type="non-terminal residue" evidence="2">
    <location>
        <position position="1"/>
    </location>
</feature>
<accession>A0A0F9ATF1</accession>
<keyword evidence="1" id="KW-1133">Transmembrane helix</keyword>
<keyword evidence="1" id="KW-0812">Transmembrane</keyword>
<gene>
    <name evidence="2" type="ORF">LCGC14_2810450</name>
</gene>
<comment type="caution">
    <text evidence="2">The sequence shown here is derived from an EMBL/GenBank/DDBJ whole genome shotgun (WGS) entry which is preliminary data.</text>
</comment>
<sequence length="52" mass="5385">PLILTATGLQHGAYGVGAATLVAASMFRNPLVYLTRWSGRRRTGPVSSGQAG</sequence>
<evidence type="ECO:0000256" key="1">
    <source>
        <dbReference type="SAM" id="Phobius"/>
    </source>
</evidence>
<feature type="transmembrane region" description="Helical" evidence="1">
    <location>
        <begin position="12"/>
        <end position="34"/>
    </location>
</feature>
<name>A0A0F9ATF1_9ZZZZ</name>
<organism evidence="2">
    <name type="scientific">marine sediment metagenome</name>
    <dbReference type="NCBI Taxonomy" id="412755"/>
    <lineage>
        <taxon>unclassified sequences</taxon>
        <taxon>metagenomes</taxon>
        <taxon>ecological metagenomes</taxon>
    </lineage>
</organism>
<dbReference type="AlphaFoldDB" id="A0A0F9ATF1"/>
<proteinExistence type="predicted"/>
<protein>
    <submittedName>
        <fullName evidence="2">Uncharacterized protein</fullName>
    </submittedName>
</protein>
<reference evidence="2" key="1">
    <citation type="journal article" date="2015" name="Nature">
        <title>Complex archaea that bridge the gap between prokaryotes and eukaryotes.</title>
        <authorList>
            <person name="Spang A."/>
            <person name="Saw J.H."/>
            <person name="Jorgensen S.L."/>
            <person name="Zaremba-Niedzwiedzka K."/>
            <person name="Martijn J."/>
            <person name="Lind A.E."/>
            <person name="van Eijk R."/>
            <person name="Schleper C."/>
            <person name="Guy L."/>
            <person name="Ettema T.J."/>
        </authorList>
    </citation>
    <scope>NUCLEOTIDE SEQUENCE</scope>
</reference>
<evidence type="ECO:0000313" key="2">
    <source>
        <dbReference type="EMBL" id="KKK81734.1"/>
    </source>
</evidence>
<dbReference type="EMBL" id="LAZR01052992">
    <property type="protein sequence ID" value="KKK81734.1"/>
    <property type="molecule type" value="Genomic_DNA"/>
</dbReference>
<keyword evidence="1" id="KW-0472">Membrane</keyword>